<reference evidence="2" key="1">
    <citation type="submission" date="2023-10" db="EMBL/GenBank/DDBJ databases">
        <authorList>
            <person name="Chen Y."/>
            <person name="Shah S."/>
            <person name="Dougan E. K."/>
            <person name="Thang M."/>
            <person name="Chan C."/>
        </authorList>
    </citation>
    <scope>NUCLEOTIDE SEQUENCE [LARGE SCALE GENOMIC DNA]</scope>
</reference>
<evidence type="ECO:0000256" key="1">
    <source>
        <dbReference type="SAM" id="MobiDB-lite"/>
    </source>
</evidence>
<sequence length="237" mass="24521">MTPNADAMPERIKLWYASAAGAGASFEAKVFCGMPTPADRYRPTSSQVEGERYQAALASMGVTSVSETVTVIRVGGTQGPSACVAGQTPDLWGDANFLRTVVQNSVSAPAPAPTYQQGAPAQQQSAPSPGQQWQRPVSPAAPPPDLGPPPTPPPPPAPQRAAAPAAPAPAPAPPPAADLEVELPAELPVREGTLPGFQDGFFPGHFSSVGPGWEARARLLEGIRLVRAKRTAARELA</sequence>
<organism evidence="2 3">
    <name type="scientific">Prorocentrum cordatum</name>
    <dbReference type="NCBI Taxonomy" id="2364126"/>
    <lineage>
        <taxon>Eukaryota</taxon>
        <taxon>Sar</taxon>
        <taxon>Alveolata</taxon>
        <taxon>Dinophyceae</taxon>
        <taxon>Prorocentrales</taxon>
        <taxon>Prorocentraceae</taxon>
        <taxon>Prorocentrum</taxon>
    </lineage>
</organism>
<feature type="region of interest" description="Disordered" evidence="1">
    <location>
        <begin position="108"/>
        <end position="177"/>
    </location>
</feature>
<keyword evidence="3" id="KW-1185">Reference proteome</keyword>
<gene>
    <name evidence="2" type="ORF">PCOR1329_LOCUS32518</name>
</gene>
<protein>
    <submittedName>
        <fullName evidence="2">Uncharacterized protein</fullName>
    </submittedName>
</protein>
<proteinExistence type="predicted"/>
<dbReference type="Proteomes" id="UP001189429">
    <property type="component" value="Unassembled WGS sequence"/>
</dbReference>
<feature type="compositionally biased region" description="Low complexity" evidence="1">
    <location>
        <begin position="113"/>
        <end position="138"/>
    </location>
</feature>
<feature type="compositionally biased region" description="Pro residues" evidence="1">
    <location>
        <begin position="166"/>
        <end position="176"/>
    </location>
</feature>
<evidence type="ECO:0000313" key="3">
    <source>
        <dbReference type="Proteomes" id="UP001189429"/>
    </source>
</evidence>
<feature type="compositionally biased region" description="Pro residues" evidence="1">
    <location>
        <begin position="139"/>
        <end position="158"/>
    </location>
</feature>
<accession>A0ABN9STP2</accession>
<evidence type="ECO:0000313" key="2">
    <source>
        <dbReference type="EMBL" id="CAK0835829.1"/>
    </source>
</evidence>
<dbReference type="EMBL" id="CAUYUJ010013225">
    <property type="protein sequence ID" value="CAK0835829.1"/>
    <property type="molecule type" value="Genomic_DNA"/>
</dbReference>
<comment type="caution">
    <text evidence="2">The sequence shown here is derived from an EMBL/GenBank/DDBJ whole genome shotgun (WGS) entry which is preliminary data.</text>
</comment>
<name>A0ABN9STP2_9DINO</name>